<accession>A0A9X3F9H8</accession>
<keyword evidence="2" id="KW-1185">Reference proteome</keyword>
<comment type="caution">
    <text evidence="1">The sequence shown here is derived from an EMBL/GenBank/DDBJ whole genome shotgun (WGS) entry which is preliminary data.</text>
</comment>
<organism evidence="1 2">
    <name type="scientific">Draconibacterium aestuarii</name>
    <dbReference type="NCBI Taxonomy" id="2998507"/>
    <lineage>
        <taxon>Bacteria</taxon>
        <taxon>Pseudomonadati</taxon>
        <taxon>Bacteroidota</taxon>
        <taxon>Bacteroidia</taxon>
        <taxon>Marinilabiliales</taxon>
        <taxon>Prolixibacteraceae</taxon>
        <taxon>Draconibacterium</taxon>
    </lineage>
</organism>
<sequence>MKNTVISLSILLIIIFSACQNIEKKTLTSGEAQTLLTEAVTAFSIYSKTQEDATKAAFESENTLKSAETNTDEYPVITIDPFNLTEWPKTITIDYGPENHLGIDGRYRRGVMLIKAHNFAEIENTVWEITFSDYYQNDHKVEGTQTIKYTGLNTSNNPEYECSIIDGVITTPAGKLFYFEQDTKREWIYGHDTHYVTTGNIEDLCDDEYLISGTHSGVSSDGYTYTMSALNDPLHVNVCCKYVMEGILSVSLPDNNLSCEIDYRPDSDVGDMCNSEAAFTIFGITYPITLN</sequence>
<dbReference type="Proteomes" id="UP001145087">
    <property type="component" value="Unassembled WGS sequence"/>
</dbReference>
<protein>
    <recommendedName>
        <fullName evidence="3">Lipoprotein</fullName>
    </recommendedName>
</protein>
<reference evidence="1" key="1">
    <citation type="submission" date="2022-11" db="EMBL/GenBank/DDBJ databases">
        <title>Marilongibacter aestuarii gen. nov., sp. nov., isolated from tidal flat sediment.</title>
        <authorList>
            <person name="Jiayan W."/>
        </authorList>
    </citation>
    <scope>NUCLEOTIDE SEQUENCE</scope>
    <source>
        <strain evidence="1">Z1-6</strain>
    </source>
</reference>
<evidence type="ECO:0008006" key="3">
    <source>
        <dbReference type="Google" id="ProtNLM"/>
    </source>
</evidence>
<proteinExistence type="predicted"/>
<dbReference type="EMBL" id="JAPOHD010000027">
    <property type="protein sequence ID" value="MCY1721271.1"/>
    <property type="molecule type" value="Genomic_DNA"/>
</dbReference>
<dbReference type="RefSeq" id="WP_343333602.1">
    <property type="nucleotide sequence ID" value="NZ_JAPOHD010000027.1"/>
</dbReference>
<gene>
    <name evidence="1" type="ORF">OU798_13010</name>
</gene>
<evidence type="ECO:0000313" key="1">
    <source>
        <dbReference type="EMBL" id="MCY1721271.1"/>
    </source>
</evidence>
<evidence type="ECO:0000313" key="2">
    <source>
        <dbReference type="Proteomes" id="UP001145087"/>
    </source>
</evidence>
<dbReference type="PROSITE" id="PS51257">
    <property type="entry name" value="PROKAR_LIPOPROTEIN"/>
    <property type="match status" value="1"/>
</dbReference>
<dbReference type="AlphaFoldDB" id="A0A9X3F9H8"/>
<name>A0A9X3F9H8_9BACT</name>